<dbReference type="PaxDb" id="3847-GLYMA08G23035.1"/>
<evidence type="ECO:0000313" key="7">
    <source>
        <dbReference type="EMBL" id="KRH44510.1"/>
    </source>
</evidence>
<evidence type="ECO:0000256" key="3">
    <source>
        <dbReference type="ARBA" id="ARBA00023163"/>
    </source>
</evidence>
<dbReference type="Pfam" id="PF00010">
    <property type="entry name" value="HLH"/>
    <property type="match status" value="1"/>
</dbReference>
<proteinExistence type="predicted"/>
<dbReference type="InterPro" id="IPR054502">
    <property type="entry name" value="bHLH-TF_ACT-like_plant"/>
</dbReference>
<dbReference type="OMA" id="NPNTINF"/>
<dbReference type="SMART" id="SM00353">
    <property type="entry name" value="HLH"/>
    <property type="match status" value="1"/>
</dbReference>
<dbReference type="RefSeq" id="XP_014634637.1">
    <property type="nucleotide sequence ID" value="XM_014779151.3"/>
</dbReference>
<keyword evidence="4" id="KW-0539">Nucleus</keyword>
<organism evidence="7">
    <name type="scientific">Glycine max</name>
    <name type="common">Soybean</name>
    <name type="synonym">Glycine hispida</name>
    <dbReference type="NCBI Taxonomy" id="3847"/>
    <lineage>
        <taxon>Eukaryota</taxon>
        <taxon>Viridiplantae</taxon>
        <taxon>Streptophyta</taxon>
        <taxon>Embryophyta</taxon>
        <taxon>Tracheophyta</taxon>
        <taxon>Spermatophyta</taxon>
        <taxon>Magnoliopsida</taxon>
        <taxon>eudicotyledons</taxon>
        <taxon>Gunneridae</taxon>
        <taxon>Pentapetalae</taxon>
        <taxon>rosids</taxon>
        <taxon>fabids</taxon>
        <taxon>Fabales</taxon>
        <taxon>Fabaceae</taxon>
        <taxon>Papilionoideae</taxon>
        <taxon>50 kb inversion clade</taxon>
        <taxon>NPAAA clade</taxon>
        <taxon>indigoferoid/millettioid clade</taxon>
        <taxon>Phaseoleae</taxon>
        <taxon>Glycine</taxon>
        <taxon>Glycine subgen. Soja</taxon>
    </lineage>
</organism>
<keyword evidence="3" id="KW-0804">Transcription</keyword>
<protein>
    <recommendedName>
        <fullName evidence="10">BHLH domain-containing protein</fullName>
    </recommendedName>
</protein>
<dbReference type="GO" id="GO:0080090">
    <property type="term" value="P:regulation of primary metabolic process"/>
    <property type="evidence" value="ECO:0007669"/>
    <property type="project" value="UniProtKB-ARBA"/>
</dbReference>
<dbReference type="PANTHER" id="PTHR45959:SF26">
    <property type="entry name" value="HELIX LOOP HELIX DNA-BINDING DOMAIN PROTEIN"/>
    <property type="match status" value="1"/>
</dbReference>
<dbReference type="SMR" id="A0A0R0IQG8"/>
<feature type="domain" description="BHLH" evidence="5">
    <location>
        <begin position="105"/>
        <end position="154"/>
    </location>
</feature>
<dbReference type="KEGG" id="gmx:100808003"/>
<gene>
    <name evidence="8" type="primary">LOC100808003</name>
    <name evidence="7" type="ORF">GLYMA_08G215400</name>
</gene>
<dbReference type="GeneID" id="100808003"/>
<dbReference type="Gramene" id="KRH44510">
    <property type="protein sequence ID" value="KRH44510"/>
    <property type="gene ID" value="GLYMA_08G215400"/>
</dbReference>
<evidence type="ECO:0008006" key="10">
    <source>
        <dbReference type="Google" id="ProtNLM"/>
    </source>
</evidence>
<dbReference type="InterPro" id="IPR052610">
    <property type="entry name" value="bHLH_transcription_regulator"/>
</dbReference>
<dbReference type="PANTHER" id="PTHR45959">
    <property type="entry name" value="BHLH TRANSCRIPTION FACTOR"/>
    <property type="match status" value="1"/>
</dbReference>
<comment type="subcellular location">
    <subcellularLocation>
        <location evidence="1">Nucleus</location>
    </subcellularLocation>
</comment>
<sequence>MLSLLPDMMEDSWENWLSHLEMNDDFGCTNAVSFDEMVRFNNDSSNVVAAIGPKVEYTDSYLKSSEEEFGTSCYWPKRGVENNHELEAKTIRDNDRGTKRARTSTETQYHVMSERKRRQDIAEKFLALSATIPGLKKLDKATVLREALNYMQQLQQRIAVLEKAGGNKNKSIKSLIITKSRLCSASCETNSISEVLPEVEARGLGKEVLIRIYCEKRKGIILKLLALLKDLHLSIASSSVLPFGNSILNIIIIAQMSEKYNMTVNDLAKSLKQIF</sequence>
<dbReference type="Gene3D" id="4.10.280.10">
    <property type="entry name" value="Helix-loop-helix DNA-binding domain"/>
    <property type="match status" value="1"/>
</dbReference>
<dbReference type="Proteomes" id="UP000008827">
    <property type="component" value="Chromosome 8"/>
</dbReference>
<dbReference type="GO" id="GO:0046983">
    <property type="term" value="F:protein dimerization activity"/>
    <property type="evidence" value="ECO:0007669"/>
    <property type="project" value="InterPro"/>
</dbReference>
<dbReference type="InterPro" id="IPR036638">
    <property type="entry name" value="HLH_DNA-bd_sf"/>
</dbReference>
<dbReference type="STRING" id="3847.A0A0R0IQG8"/>
<dbReference type="PROSITE" id="PS51671">
    <property type="entry name" value="ACT"/>
    <property type="match status" value="1"/>
</dbReference>
<dbReference type="SUPFAM" id="SSF47459">
    <property type="entry name" value="HLH, helix-loop-helix DNA-binding domain"/>
    <property type="match status" value="1"/>
</dbReference>
<dbReference type="Pfam" id="PF22754">
    <property type="entry name" value="bHLH-TF_ACT-like_plant"/>
    <property type="match status" value="1"/>
</dbReference>
<dbReference type="InterPro" id="IPR011598">
    <property type="entry name" value="bHLH_dom"/>
</dbReference>
<evidence type="ECO:0000256" key="1">
    <source>
        <dbReference type="ARBA" id="ARBA00004123"/>
    </source>
</evidence>
<dbReference type="EMBL" id="CM000841">
    <property type="protein sequence ID" value="KRH44510.1"/>
    <property type="molecule type" value="Genomic_DNA"/>
</dbReference>
<evidence type="ECO:0000313" key="8">
    <source>
        <dbReference type="EnsemblPlants" id="KRH44510"/>
    </source>
</evidence>
<reference evidence="8" key="2">
    <citation type="submission" date="2018-02" db="UniProtKB">
        <authorList>
            <consortium name="EnsemblPlants"/>
        </authorList>
    </citation>
    <scope>IDENTIFICATION</scope>
    <source>
        <strain evidence="8">Williams 82</strain>
    </source>
</reference>
<reference evidence="7" key="3">
    <citation type="submission" date="2018-07" db="EMBL/GenBank/DDBJ databases">
        <title>WGS assembly of Glycine max.</title>
        <authorList>
            <person name="Schmutz J."/>
            <person name="Cannon S."/>
            <person name="Schlueter J."/>
            <person name="Ma J."/>
            <person name="Mitros T."/>
            <person name="Nelson W."/>
            <person name="Hyten D."/>
            <person name="Song Q."/>
            <person name="Thelen J."/>
            <person name="Cheng J."/>
            <person name="Xu D."/>
            <person name="Hellsten U."/>
            <person name="May G."/>
            <person name="Yu Y."/>
            <person name="Sakurai T."/>
            <person name="Umezawa T."/>
            <person name="Bhattacharyya M."/>
            <person name="Sandhu D."/>
            <person name="Valliyodan B."/>
            <person name="Lindquist E."/>
            <person name="Peto M."/>
            <person name="Grant D."/>
            <person name="Shu S."/>
            <person name="Goodstein D."/>
            <person name="Barry K."/>
            <person name="Futrell-Griggs M."/>
            <person name="Abernathy B."/>
            <person name="Du J."/>
            <person name="Tian Z."/>
            <person name="Zhu L."/>
            <person name="Gill N."/>
            <person name="Joshi T."/>
            <person name="Libault M."/>
            <person name="Sethuraman A."/>
            <person name="Zhang X."/>
            <person name="Shinozaki K."/>
            <person name="Nguyen H."/>
            <person name="Wing R."/>
            <person name="Cregan P."/>
            <person name="Specht J."/>
            <person name="Grimwood J."/>
            <person name="Rokhsar D."/>
            <person name="Stacey G."/>
            <person name="Shoemaker R."/>
            <person name="Jackson S."/>
        </authorList>
    </citation>
    <scope>NUCLEOTIDE SEQUENCE</scope>
    <source>
        <tissue evidence="7">Callus</tissue>
    </source>
</reference>
<dbReference type="AlphaFoldDB" id="A0A0R0IQG8"/>
<evidence type="ECO:0000259" key="6">
    <source>
        <dbReference type="PROSITE" id="PS51671"/>
    </source>
</evidence>
<evidence type="ECO:0000313" key="9">
    <source>
        <dbReference type="Proteomes" id="UP000008827"/>
    </source>
</evidence>
<name>A0A0R0IQG8_SOYBN</name>
<dbReference type="InterPro" id="IPR002912">
    <property type="entry name" value="ACT_dom"/>
</dbReference>
<dbReference type="GO" id="GO:0005634">
    <property type="term" value="C:nucleus"/>
    <property type="evidence" value="ECO:0007669"/>
    <property type="project" value="UniProtKB-SubCell"/>
</dbReference>
<dbReference type="EnsemblPlants" id="KRH44510">
    <property type="protein sequence ID" value="KRH44510"/>
    <property type="gene ID" value="GLYMA_08G215400"/>
</dbReference>
<evidence type="ECO:0000256" key="2">
    <source>
        <dbReference type="ARBA" id="ARBA00023015"/>
    </source>
</evidence>
<reference evidence="7 8" key="1">
    <citation type="journal article" date="2010" name="Nature">
        <title>Genome sequence of the palaeopolyploid soybean.</title>
        <authorList>
            <person name="Schmutz J."/>
            <person name="Cannon S.B."/>
            <person name="Schlueter J."/>
            <person name="Ma J."/>
            <person name="Mitros T."/>
            <person name="Nelson W."/>
            <person name="Hyten D.L."/>
            <person name="Song Q."/>
            <person name="Thelen J.J."/>
            <person name="Cheng J."/>
            <person name="Xu D."/>
            <person name="Hellsten U."/>
            <person name="May G.D."/>
            <person name="Yu Y."/>
            <person name="Sakurai T."/>
            <person name="Umezawa T."/>
            <person name="Bhattacharyya M.K."/>
            <person name="Sandhu D."/>
            <person name="Valliyodan B."/>
            <person name="Lindquist E."/>
            <person name="Peto M."/>
            <person name="Grant D."/>
            <person name="Shu S."/>
            <person name="Goodstein D."/>
            <person name="Barry K."/>
            <person name="Futrell-Griggs M."/>
            <person name="Abernathy B."/>
            <person name="Du J."/>
            <person name="Tian Z."/>
            <person name="Zhu L."/>
            <person name="Gill N."/>
            <person name="Joshi T."/>
            <person name="Libault M."/>
            <person name="Sethuraman A."/>
            <person name="Zhang X.-C."/>
            <person name="Shinozaki K."/>
            <person name="Nguyen H.T."/>
            <person name="Wing R.A."/>
            <person name="Cregan P."/>
            <person name="Specht J."/>
            <person name="Grimwood J."/>
            <person name="Rokhsar D."/>
            <person name="Stacey G."/>
            <person name="Shoemaker R.C."/>
            <person name="Jackson S.A."/>
        </authorList>
    </citation>
    <scope>NUCLEOTIDE SEQUENCE [LARGE SCALE GENOMIC DNA]</scope>
    <source>
        <strain evidence="8">cv. Williams 82</strain>
        <tissue evidence="7">Callus</tissue>
    </source>
</reference>
<dbReference type="OrthoDB" id="1402189at2759"/>
<evidence type="ECO:0000259" key="5">
    <source>
        <dbReference type="PROSITE" id="PS50888"/>
    </source>
</evidence>
<accession>A0A0R0IQG8</accession>
<dbReference type="PROSITE" id="PS50888">
    <property type="entry name" value="BHLH"/>
    <property type="match status" value="1"/>
</dbReference>
<evidence type="ECO:0000256" key="4">
    <source>
        <dbReference type="ARBA" id="ARBA00023242"/>
    </source>
</evidence>
<keyword evidence="9" id="KW-1185">Reference proteome</keyword>
<keyword evidence="2" id="KW-0805">Transcription regulation</keyword>
<feature type="domain" description="ACT" evidence="6">
    <location>
        <begin position="209"/>
        <end position="275"/>
    </location>
</feature>